<name>A0ACC2H1X4_DALPE</name>
<comment type="caution">
    <text evidence="1">The sequence shown here is derived from an EMBL/GenBank/DDBJ whole genome shotgun (WGS) entry which is preliminary data.</text>
</comment>
<evidence type="ECO:0000313" key="1">
    <source>
        <dbReference type="EMBL" id="KAJ8009941.1"/>
    </source>
</evidence>
<sequence length="226" mass="23806">MFLAAATPQCCQASWVSLGMMSLSGVDNAQVCPRTGWPSGASLASLQRAGSWTLEARVSASPGRLSDEPLKRQFADKLIVGCGESPSGLVRGVSSPRRWQGRLRAAAVASTSWVPCRKQFTARDAVSFLFGKGMAAKMSSAVRQRAGPDLSSVPGGYSRGPLSHWRGQGRCRHCAAVISGRLPMAQMTPSVPKMTGPVVCVVPVGFLGSLSHVVSIACYVYAVIPL</sequence>
<gene>
    <name evidence="1" type="ORF">DPEC_G00069410</name>
</gene>
<proteinExistence type="predicted"/>
<dbReference type="Proteomes" id="UP001157502">
    <property type="component" value="Chromosome 6"/>
</dbReference>
<evidence type="ECO:0000313" key="2">
    <source>
        <dbReference type="Proteomes" id="UP001157502"/>
    </source>
</evidence>
<dbReference type="EMBL" id="CM055733">
    <property type="protein sequence ID" value="KAJ8009941.1"/>
    <property type="molecule type" value="Genomic_DNA"/>
</dbReference>
<protein>
    <submittedName>
        <fullName evidence="1">Uncharacterized protein</fullName>
    </submittedName>
</protein>
<organism evidence="1 2">
    <name type="scientific">Dallia pectoralis</name>
    <name type="common">Alaska blackfish</name>
    <dbReference type="NCBI Taxonomy" id="75939"/>
    <lineage>
        <taxon>Eukaryota</taxon>
        <taxon>Metazoa</taxon>
        <taxon>Chordata</taxon>
        <taxon>Craniata</taxon>
        <taxon>Vertebrata</taxon>
        <taxon>Euteleostomi</taxon>
        <taxon>Actinopterygii</taxon>
        <taxon>Neopterygii</taxon>
        <taxon>Teleostei</taxon>
        <taxon>Protacanthopterygii</taxon>
        <taxon>Esociformes</taxon>
        <taxon>Umbridae</taxon>
        <taxon>Dallia</taxon>
    </lineage>
</organism>
<accession>A0ACC2H1X4</accession>
<keyword evidence="2" id="KW-1185">Reference proteome</keyword>
<reference evidence="1" key="1">
    <citation type="submission" date="2021-05" db="EMBL/GenBank/DDBJ databases">
        <authorList>
            <person name="Pan Q."/>
            <person name="Jouanno E."/>
            <person name="Zahm M."/>
            <person name="Klopp C."/>
            <person name="Cabau C."/>
            <person name="Louis A."/>
            <person name="Berthelot C."/>
            <person name="Parey E."/>
            <person name="Roest Crollius H."/>
            <person name="Montfort J."/>
            <person name="Robinson-Rechavi M."/>
            <person name="Bouchez O."/>
            <person name="Lampietro C."/>
            <person name="Lopez Roques C."/>
            <person name="Donnadieu C."/>
            <person name="Postlethwait J."/>
            <person name="Bobe J."/>
            <person name="Dillon D."/>
            <person name="Chandos A."/>
            <person name="von Hippel F."/>
            <person name="Guiguen Y."/>
        </authorList>
    </citation>
    <scope>NUCLEOTIDE SEQUENCE</scope>
    <source>
        <strain evidence="1">YG-Jan2019</strain>
    </source>
</reference>